<feature type="transmembrane region" description="Helical" evidence="12">
    <location>
        <begin position="6"/>
        <end position="31"/>
    </location>
</feature>
<geneLocation type="mitochondrion" evidence="13"/>
<dbReference type="InterPro" id="IPR000440">
    <property type="entry name" value="NADH_UbQ/plastoQ_OxRdtase_su3"/>
</dbReference>
<dbReference type="GO" id="GO:0030964">
    <property type="term" value="C:NADH dehydrogenase complex"/>
    <property type="evidence" value="ECO:0007669"/>
    <property type="project" value="TreeGrafter"/>
</dbReference>
<keyword evidence="5 12" id="KW-0812">Transmembrane</keyword>
<keyword evidence="4 12" id="KW-0813">Transport</keyword>
<dbReference type="HAMAP" id="MF_01394">
    <property type="entry name" value="NDH1_NuoA"/>
    <property type="match status" value="1"/>
</dbReference>
<comment type="subcellular location">
    <subcellularLocation>
        <location evidence="1">Membrane</location>
        <topology evidence="1">Multi-pass membrane protein</topology>
    </subcellularLocation>
    <subcellularLocation>
        <location evidence="12">Mitochondrion membrane</location>
        <topology evidence="12">Multi-pass membrane protein</topology>
    </subcellularLocation>
</comment>
<reference evidence="13" key="1">
    <citation type="submission" date="2015-10" db="EMBL/GenBank/DDBJ databases">
        <title>The mitochondrial genome of Diphylleia rotans.</title>
        <authorList>
            <person name="Kamikawa R."/>
            <person name="Roger A.J."/>
        </authorList>
    </citation>
    <scope>NUCLEOTIDE SEQUENCE</scope>
    <source>
        <strain evidence="13">NIES-3764</strain>
    </source>
</reference>
<dbReference type="FunFam" id="1.20.58.1610:FF:000004">
    <property type="entry name" value="NADH-quinone oxidoreductase subunit A"/>
    <property type="match status" value="1"/>
</dbReference>
<protein>
    <recommendedName>
        <fullName evidence="3 12">NADH-ubiquinone oxidoreductase chain 3</fullName>
        <ecNumber evidence="12">7.1.1.2</ecNumber>
    </recommendedName>
</protein>
<evidence type="ECO:0000256" key="11">
    <source>
        <dbReference type="ARBA" id="ARBA00049551"/>
    </source>
</evidence>
<proteinExistence type="inferred from homology"/>
<keyword evidence="9 12" id="KW-0830">Ubiquinone</keyword>
<evidence type="ECO:0000256" key="5">
    <source>
        <dbReference type="ARBA" id="ARBA00022692"/>
    </source>
</evidence>
<feature type="transmembrane region" description="Helical" evidence="12">
    <location>
        <begin position="61"/>
        <end position="82"/>
    </location>
</feature>
<comment type="function">
    <text evidence="12">Core subunit of the mitochondrial membrane respiratory chain NADH dehydrogenase (Complex I) which catalyzes electron transfer from NADH through the respiratory chain, using ubiquinone as an electron acceptor. Essential for the catalytic activity of complex I.</text>
</comment>
<evidence type="ECO:0000313" key="13">
    <source>
        <dbReference type="EMBL" id="BAU71437.1"/>
    </source>
</evidence>
<dbReference type="EC" id="7.1.1.2" evidence="12"/>
<keyword evidence="12" id="KW-0679">Respiratory chain</keyword>
<evidence type="ECO:0000256" key="10">
    <source>
        <dbReference type="ARBA" id="ARBA00023136"/>
    </source>
</evidence>
<dbReference type="RefSeq" id="YP_009245570.1">
    <property type="nucleotide sequence ID" value="NC_029886.1"/>
</dbReference>
<evidence type="ECO:0000256" key="4">
    <source>
        <dbReference type="ARBA" id="ARBA00022448"/>
    </source>
</evidence>
<sequence length="119" mass="13985">MILTDYVLILTYLLVSIGLAIIIYSLSYLIAIQKADSEKVSPYECGFNPFDDARNEFEVRFYLVAILFIIFDLEISFLFPWAVSLKWITWPGYLSMFIFLLILTIGFLYEWKKGALEWE</sequence>
<evidence type="ECO:0000256" key="1">
    <source>
        <dbReference type="ARBA" id="ARBA00004141"/>
    </source>
</evidence>
<evidence type="ECO:0000256" key="9">
    <source>
        <dbReference type="ARBA" id="ARBA00023075"/>
    </source>
</evidence>
<dbReference type="GO" id="GO:0016651">
    <property type="term" value="F:oxidoreductase activity, acting on NAD(P)H"/>
    <property type="evidence" value="ECO:0007669"/>
    <property type="project" value="InterPro"/>
</dbReference>
<dbReference type="Gene3D" id="1.20.58.1610">
    <property type="entry name" value="NADH:ubiquinone/plastoquinone oxidoreductase, chain 3"/>
    <property type="match status" value="1"/>
</dbReference>
<dbReference type="PANTHER" id="PTHR11058">
    <property type="entry name" value="NADH-UBIQUINONE OXIDOREDUCTASE CHAIN 3"/>
    <property type="match status" value="1"/>
</dbReference>
<organism evidence="13">
    <name type="scientific">Diphylleia rotans</name>
    <dbReference type="NCBI Taxonomy" id="190327"/>
    <lineage>
        <taxon>Eukaryota</taxon>
        <taxon>CRuMs</taxon>
        <taxon>Collodictyonidae</taxon>
        <taxon>Diphylleia</taxon>
    </lineage>
</organism>
<gene>
    <name evidence="13" type="primary">nad3</name>
</gene>
<evidence type="ECO:0000256" key="6">
    <source>
        <dbReference type="ARBA" id="ARBA00022967"/>
    </source>
</evidence>
<dbReference type="EMBL" id="AP015014">
    <property type="protein sequence ID" value="BAU71437.1"/>
    <property type="molecule type" value="Genomic_DNA"/>
</dbReference>
<evidence type="ECO:0000256" key="7">
    <source>
        <dbReference type="ARBA" id="ARBA00022989"/>
    </source>
</evidence>
<keyword evidence="6 12" id="KW-1278">Translocase</keyword>
<keyword evidence="12" id="KW-0249">Electron transport</keyword>
<dbReference type="InterPro" id="IPR038430">
    <property type="entry name" value="NDAH_ubi_oxred_su3_sf"/>
</dbReference>
<accession>A0A146I6F9</accession>
<dbReference type="GeneID" id="27218017"/>
<evidence type="ECO:0000256" key="3">
    <source>
        <dbReference type="ARBA" id="ARBA00021007"/>
    </source>
</evidence>
<name>A0A146I6F9_9EUKA</name>
<dbReference type="AlphaFoldDB" id="A0A146I6F9"/>
<dbReference type="PANTHER" id="PTHR11058:SF9">
    <property type="entry name" value="NADH-UBIQUINONE OXIDOREDUCTASE CHAIN 3"/>
    <property type="match status" value="1"/>
</dbReference>
<comment type="similarity">
    <text evidence="2 12">Belongs to the complex I subunit 3 family.</text>
</comment>
<evidence type="ECO:0000256" key="12">
    <source>
        <dbReference type="RuleBase" id="RU003640"/>
    </source>
</evidence>
<dbReference type="GO" id="GO:0031966">
    <property type="term" value="C:mitochondrial membrane"/>
    <property type="evidence" value="ECO:0007669"/>
    <property type="project" value="UniProtKB-SubCell"/>
</dbReference>
<evidence type="ECO:0000256" key="8">
    <source>
        <dbReference type="ARBA" id="ARBA00023027"/>
    </source>
</evidence>
<keyword evidence="8 12" id="KW-0520">NAD</keyword>
<keyword evidence="12 13" id="KW-0496">Mitochondrion</keyword>
<evidence type="ECO:0000256" key="2">
    <source>
        <dbReference type="ARBA" id="ARBA00008472"/>
    </source>
</evidence>
<dbReference type="GO" id="GO:0008137">
    <property type="term" value="F:NADH dehydrogenase (ubiquinone) activity"/>
    <property type="evidence" value="ECO:0007669"/>
    <property type="project" value="UniProtKB-UniRule"/>
</dbReference>
<keyword evidence="10 12" id="KW-0472">Membrane</keyword>
<dbReference type="InterPro" id="IPR023043">
    <property type="entry name" value="NAD(P)H_OxRDtase_bac/plastid"/>
</dbReference>
<keyword evidence="7 12" id="KW-1133">Transmembrane helix</keyword>
<dbReference type="Pfam" id="PF00507">
    <property type="entry name" value="Oxidored_q4"/>
    <property type="match status" value="1"/>
</dbReference>
<feature type="transmembrane region" description="Helical" evidence="12">
    <location>
        <begin position="88"/>
        <end position="109"/>
    </location>
</feature>
<comment type="catalytic activity">
    <reaction evidence="11 12">
        <text>a ubiquinone + NADH + 5 H(+)(in) = a ubiquinol + NAD(+) + 4 H(+)(out)</text>
        <dbReference type="Rhea" id="RHEA:29091"/>
        <dbReference type="Rhea" id="RHEA-COMP:9565"/>
        <dbReference type="Rhea" id="RHEA-COMP:9566"/>
        <dbReference type="ChEBI" id="CHEBI:15378"/>
        <dbReference type="ChEBI" id="CHEBI:16389"/>
        <dbReference type="ChEBI" id="CHEBI:17976"/>
        <dbReference type="ChEBI" id="CHEBI:57540"/>
        <dbReference type="ChEBI" id="CHEBI:57945"/>
        <dbReference type="EC" id="7.1.1.2"/>
    </reaction>
</comment>